<reference evidence="1 2" key="2">
    <citation type="journal article" date="2019" name="G3 (Bethesda)">
        <title>Hybrid Assembly of the Genome of the Entomopathogenic Nematode Steinernema carpocapsae Identifies the X-Chromosome.</title>
        <authorList>
            <person name="Serra L."/>
            <person name="Macchietto M."/>
            <person name="Macias-Munoz A."/>
            <person name="McGill C.J."/>
            <person name="Rodriguez I.M."/>
            <person name="Rodriguez B."/>
            <person name="Murad R."/>
            <person name="Mortazavi A."/>
        </authorList>
    </citation>
    <scope>NUCLEOTIDE SEQUENCE [LARGE SCALE GENOMIC DNA]</scope>
    <source>
        <strain evidence="1 2">ALL</strain>
    </source>
</reference>
<dbReference type="AlphaFoldDB" id="A0A4U5NUR2"/>
<evidence type="ECO:0000313" key="1">
    <source>
        <dbReference type="EMBL" id="TKR87116.1"/>
    </source>
</evidence>
<organism evidence="1 2">
    <name type="scientific">Steinernema carpocapsae</name>
    <name type="common">Entomopathogenic nematode</name>
    <dbReference type="NCBI Taxonomy" id="34508"/>
    <lineage>
        <taxon>Eukaryota</taxon>
        <taxon>Metazoa</taxon>
        <taxon>Ecdysozoa</taxon>
        <taxon>Nematoda</taxon>
        <taxon>Chromadorea</taxon>
        <taxon>Rhabditida</taxon>
        <taxon>Tylenchina</taxon>
        <taxon>Panagrolaimomorpha</taxon>
        <taxon>Strongyloidoidea</taxon>
        <taxon>Steinernematidae</taxon>
        <taxon>Steinernema</taxon>
    </lineage>
</organism>
<keyword evidence="2" id="KW-1185">Reference proteome</keyword>
<proteinExistence type="predicted"/>
<name>A0A4U5NUR2_STECR</name>
<accession>A0A4U5NUR2</accession>
<protein>
    <submittedName>
        <fullName evidence="1">Uncharacterized protein</fullName>
    </submittedName>
</protein>
<evidence type="ECO:0000313" key="2">
    <source>
        <dbReference type="Proteomes" id="UP000298663"/>
    </source>
</evidence>
<comment type="caution">
    <text evidence="1">The sequence shown here is derived from an EMBL/GenBank/DDBJ whole genome shotgun (WGS) entry which is preliminary data.</text>
</comment>
<dbReference type="Proteomes" id="UP000298663">
    <property type="component" value="Unassembled WGS sequence"/>
</dbReference>
<gene>
    <name evidence="1" type="ORF">L596_011573</name>
</gene>
<reference evidence="1 2" key="1">
    <citation type="journal article" date="2015" name="Genome Biol.">
        <title>Comparative genomics of Steinernema reveals deeply conserved gene regulatory networks.</title>
        <authorList>
            <person name="Dillman A.R."/>
            <person name="Macchietto M."/>
            <person name="Porter C.F."/>
            <person name="Rogers A."/>
            <person name="Williams B."/>
            <person name="Antoshechkin I."/>
            <person name="Lee M.M."/>
            <person name="Goodwin Z."/>
            <person name="Lu X."/>
            <person name="Lewis E.E."/>
            <person name="Goodrich-Blair H."/>
            <person name="Stock S.P."/>
            <person name="Adams B.J."/>
            <person name="Sternberg P.W."/>
            <person name="Mortazavi A."/>
        </authorList>
    </citation>
    <scope>NUCLEOTIDE SEQUENCE [LARGE SCALE GENOMIC DNA]</scope>
    <source>
        <strain evidence="1 2">ALL</strain>
    </source>
</reference>
<sequence length="99" mass="11694">MVQRQNAVRSRLRKRFCAQNRKLKTVEQIFDFGMFEKQMNQADTENEARQNRNQFKEQKVVGLTLFLQRFLDLQKIDFILALAPVLQPFKFTACGSSYS</sequence>
<dbReference type="EMBL" id="AZBU02000003">
    <property type="protein sequence ID" value="TKR87116.1"/>
    <property type="molecule type" value="Genomic_DNA"/>
</dbReference>